<gene>
    <name evidence="2" type="ORF">VTK73DRAFT_4386</name>
</gene>
<dbReference type="Gene3D" id="3.10.180.10">
    <property type="entry name" value="2,3-Dihydroxybiphenyl 1,2-Dioxygenase, domain 1"/>
    <property type="match status" value="1"/>
</dbReference>
<evidence type="ECO:0008006" key="4">
    <source>
        <dbReference type="Google" id="ProtNLM"/>
    </source>
</evidence>
<sequence length="516" mass="56396">MLPFLEVTHLPSSASFYSAVLQPLNVKYLSTERSSALDPNQSLIYGTVSPPKDLFQLRQVENARVLRVSRIVLAVSSAPAVHKFHSIALRAHPELREPTSSRPDLFLTDSRARITDLDGNIMEVVYIPPSDYRPGHGVASVRRTQSTASEASRILDWNYDVASSSRPASLDGLGQRGYRSSLSGQRSSHHREDGEPYSQLRRSVAESPGVYDSTGSPRRNSSGLSTGAVVGTLLGVVAGAAAGATLTYSMMKKDKNRHVWREFEAPPVSRRSTYPEPLAAEYRGRHVEVDRTGEKRHYSVESSSAIARRSPPKYVERCSVAETSASRPHAGDEVDIPFDYSSRRSSRFYSGETPKMRSRSEVATTRRPLLIENTDPQGFRTPRYGNVPPVARSTLNRSNTYGPPDRANHFPTRSLRGESTARADPSPCEPISSSSHVLTRSKTGSRTTTSTVKVGSRSTNPPILSRTGSYISARNVPLPPSVPGTNLTGWEDDADSIAPSDSISCVGSRKSGVTYH</sequence>
<dbReference type="PANTHER" id="PTHR35006">
    <property type="entry name" value="GLYOXALASE FAMILY PROTEIN (AFU_ORTHOLOGUE AFUA_5G14830)"/>
    <property type="match status" value="1"/>
</dbReference>
<feature type="compositionally biased region" description="Polar residues" evidence="1">
    <location>
        <begin position="213"/>
        <end position="222"/>
    </location>
</feature>
<organism evidence="2 3">
    <name type="scientific">Phialemonium thermophilum</name>
    <dbReference type="NCBI Taxonomy" id="223376"/>
    <lineage>
        <taxon>Eukaryota</taxon>
        <taxon>Fungi</taxon>
        <taxon>Dikarya</taxon>
        <taxon>Ascomycota</taxon>
        <taxon>Pezizomycotina</taxon>
        <taxon>Sordariomycetes</taxon>
        <taxon>Sordariomycetidae</taxon>
        <taxon>Cephalothecales</taxon>
        <taxon>Cephalothecaceae</taxon>
        <taxon>Phialemonium</taxon>
    </lineage>
</organism>
<proteinExistence type="predicted"/>
<protein>
    <recommendedName>
        <fullName evidence="4">VOC domain-containing protein</fullName>
    </recommendedName>
</protein>
<feature type="region of interest" description="Disordered" evidence="1">
    <location>
        <begin position="166"/>
        <end position="223"/>
    </location>
</feature>
<dbReference type="InterPro" id="IPR029068">
    <property type="entry name" value="Glyas_Bleomycin-R_OHBP_Dase"/>
</dbReference>
<accession>A0ABR3XZI6</accession>
<dbReference type="EMBL" id="JAZHXJ010000025">
    <property type="protein sequence ID" value="KAL1881379.1"/>
    <property type="molecule type" value="Genomic_DNA"/>
</dbReference>
<dbReference type="PANTHER" id="PTHR35006:SF3">
    <property type="entry name" value="GLYOXALASE FAMILY PROTEIN (AFU_ORTHOLOGUE AFUA_3G06020)"/>
    <property type="match status" value="1"/>
</dbReference>
<dbReference type="Proteomes" id="UP001586593">
    <property type="component" value="Unassembled WGS sequence"/>
</dbReference>
<feature type="compositionally biased region" description="Polar residues" evidence="1">
    <location>
        <begin position="460"/>
        <end position="472"/>
    </location>
</feature>
<evidence type="ECO:0000313" key="3">
    <source>
        <dbReference type="Proteomes" id="UP001586593"/>
    </source>
</evidence>
<comment type="caution">
    <text evidence="2">The sequence shown here is derived from an EMBL/GenBank/DDBJ whole genome shotgun (WGS) entry which is preliminary data.</text>
</comment>
<evidence type="ECO:0000256" key="1">
    <source>
        <dbReference type="SAM" id="MobiDB-lite"/>
    </source>
</evidence>
<keyword evidence="3" id="KW-1185">Reference proteome</keyword>
<evidence type="ECO:0000313" key="2">
    <source>
        <dbReference type="EMBL" id="KAL1881379.1"/>
    </source>
</evidence>
<feature type="region of interest" description="Disordered" evidence="1">
    <location>
        <begin position="344"/>
        <end position="516"/>
    </location>
</feature>
<feature type="compositionally biased region" description="Low complexity" evidence="1">
    <location>
        <begin position="440"/>
        <end position="459"/>
    </location>
</feature>
<reference evidence="2 3" key="1">
    <citation type="journal article" date="2024" name="Commun. Biol.">
        <title>Comparative genomic analysis of thermophilic fungi reveals convergent evolutionary adaptations and gene losses.</title>
        <authorList>
            <person name="Steindorff A.S."/>
            <person name="Aguilar-Pontes M.V."/>
            <person name="Robinson A.J."/>
            <person name="Andreopoulos B."/>
            <person name="LaButti K."/>
            <person name="Kuo A."/>
            <person name="Mondo S."/>
            <person name="Riley R."/>
            <person name="Otillar R."/>
            <person name="Haridas S."/>
            <person name="Lipzen A."/>
            <person name="Grimwood J."/>
            <person name="Schmutz J."/>
            <person name="Clum A."/>
            <person name="Reid I.D."/>
            <person name="Moisan M.C."/>
            <person name="Butler G."/>
            <person name="Nguyen T.T.M."/>
            <person name="Dewar K."/>
            <person name="Conant G."/>
            <person name="Drula E."/>
            <person name="Henrissat B."/>
            <person name="Hansel C."/>
            <person name="Singer S."/>
            <person name="Hutchinson M.I."/>
            <person name="de Vries R.P."/>
            <person name="Natvig D.O."/>
            <person name="Powell A.J."/>
            <person name="Tsang A."/>
            <person name="Grigoriev I.V."/>
        </authorList>
    </citation>
    <scope>NUCLEOTIDE SEQUENCE [LARGE SCALE GENOMIC DNA]</scope>
    <source>
        <strain evidence="2 3">ATCC 24622</strain>
    </source>
</reference>
<name>A0ABR3XZI6_9PEZI</name>